<comment type="caution">
    <text evidence="1">The sequence shown here is derived from an EMBL/GenBank/DDBJ whole genome shotgun (WGS) entry which is preliminary data.</text>
</comment>
<dbReference type="AlphaFoldDB" id="A0AAE1UDN8"/>
<sequence>MRETYRKARRKELHLVWTEEDSSKPRVVFFFPSSIHSTLAKEIYYVSRTENEGFTNIDAVYWHLPTIFGSRRRLPYAHIKEAQIPSKVTWQSTGY</sequence>
<name>A0AAE1UDN8_9EUCA</name>
<proteinExistence type="predicted"/>
<organism evidence="1 2">
    <name type="scientific">Petrolisthes manimaculis</name>
    <dbReference type="NCBI Taxonomy" id="1843537"/>
    <lineage>
        <taxon>Eukaryota</taxon>
        <taxon>Metazoa</taxon>
        <taxon>Ecdysozoa</taxon>
        <taxon>Arthropoda</taxon>
        <taxon>Crustacea</taxon>
        <taxon>Multicrustacea</taxon>
        <taxon>Malacostraca</taxon>
        <taxon>Eumalacostraca</taxon>
        <taxon>Eucarida</taxon>
        <taxon>Decapoda</taxon>
        <taxon>Pleocyemata</taxon>
        <taxon>Anomura</taxon>
        <taxon>Galatheoidea</taxon>
        <taxon>Porcellanidae</taxon>
        <taxon>Petrolisthes</taxon>
    </lineage>
</organism>
<evidence type="ECO:0000313" key="2">
    <source>
        <dbReference type="Proteomes" id="UP001292094"/>
    </source>
</evidence>
<reference evidence="1" key="1">
    <citation type="submission" date="2023-11" db="EMBL/GenBank/DDBJ databases">
        <title>Genome assemblies of two species of porcelain crab, Petrolisthes cinctipes and Petrolisthes manimaculis (Anomura: Porcellanidae).</title>
        <authorList>
            <person name="Angst P."/>
        </authorList>
    </citation>
    <scope>NUCLEOTIDE SEQUENCE</scope>
    <source>
        <strain evidence="1">PB745_02</strain>
        <tissue evidence="1">Gill</tissue>
    </source>
</reference>
<evidence type="ECO:0000313" key="1">
    <source>
        <dbReference type="EMBL" id="KAK4320493.1"/>
    </source>
</evidence>
<dbReference type="EMBL" id="JAWZYT010000665">
    <property type="protein sequence ID" value="KAK4320493.1"/>
    <property type="molecule type" value="Genomic_DNA"/>
</dbReference>
<gene>
    <name evidence="1" type="ORF">Pmani_008658</name>
</gene>
<accession>A0AAE1UDN8</accession>
<protein>
    <submittedName>
        <fullName evidence="1">Uncharacterized protein</fullName>
    </submittedName>
</protein>
<keyword evidence="2" id="KW-1185">Reference proteome</keyword>
<dbReference type="Proteomes" id="UP001292094">
    <property type="component" value="Unassembled WGS sequence"/>
</dbReference>